<dbReference type="PANTHER" id="PTHR43022">
    <property type="entry name" value="PROTEIN SMF"/>
    <property type="match status" value="1"/>
</dbReference>
<evidence type="ECO:0000259" key="4">
    <source>
        <dbReference type="Pfam" id="PF17782"/>
    </source>
</evidence>
<protein>
    <submittedName>
        <fullName evidence="5">DNA-processing protein DprA</fullName>
    </submittedName>
</protein>
<organism evidence="5 6">
    <name type="scientific">Leptothrix discophora</name>
    <dbReference type="NCBI Taxonomy" id="89"/>
    <lineage>
        <taxon>Bacteria</taxon>
        <taxon>Pseudomonadati</taxon>
        <taxon>Pseudomonadota</taxon>
        <taxon>Betaproteobacteria</taxon>
        <taxon>Burkholderiales</taxon>
        <taxon>Sphaerotilaceae</taxon>
        <taxon>Leptothrix</taxon>
    </lineage>
</organism>
<name>A0ABT9G820_LEPDI</name>
<dbReference type="InterPro" id="IPR057666">
    <property type="entry name" value="DrpA_SLOG"/>
</dbReference>
<comment type="similarity">
    <text evidence="1">Belongs to the DprA/Smf family.</text>
</comment>
<dbReference type="InterPro" id="IPR003488">
    <property type="entry name" value="DprA"/>
</dbReference>
<dbReference type="Proteomes" id="UP001235760">
    <property type="component" value="Unassembled WGS sequence"/>
</dbReference>
<proteinExistence type="inferred from homology"/>
<comment type="caution">
    <text evidence="5">The sequence shown here is derived from an EMBL/GenBank/DDBJ whole genome shotgun (WGS) entry which is preliminary data.</text>
</comment>
<gene>
    <name evidence="5" type="primary">dprA</name>
    <name evidence="5" type="ORF">Q8X39_16955</name>
</gene>
<dbReference type="PANTHER" id="PTHR43022:SF1">
    <property type="entry name" value="PROTEIN SMF"/>
    <property type="match status" value="1"/>
</dbReference>
<dbReference type="SUPFAM" id="SSF102405">
    <property type="entry name" value="MCP/YpsA-like"/>
    <property type="match status" value="1"/>
</dbReference>
<dbReference type="Gene3D" id="3.40.50.450">
    <property type="match status" value="1"/>
</dbReference>
<keyword evidence="6" id="KW-1185">Reference proteome</keyword>
<accession>A0ABT9G820</accession>
<dbReference type="InterPro" id="IPR036388">
    <property type="entry name" value="WH-like_DNA-bd_sf"/>
</dbReference>
<feature type="region of interest" description="Disordered" evidence="2">
    <location>
        <begin position="309"/>
        <end position="338"/>
    </location>
</feature>
<dbReference type="RefSeq" id="WP_305750867.1">
    <property type="nucleotide sequence ID" value="NZ_JAUZEE010000010.1"/>
</dbReference>
<feature type="domain" description="Smf/DprA SLOG" evidence="3">
    <location>
        <begin position="101"/>
        <end position="303"/>
    </location>
</feature>
<sequence>MTQTCDLPKPARPSHDEVADWLHLLGTPGIGRTAARRLLATFGSPAAVREARVEALAVIVGPAAARALQSSPDGHEARVASTWDWLHAAPHRHLLTLDQPAFYPRGWLDSADPPLLIHAEGDLSLLQRPALAIVGTRHPTPDGLTHAHDFAAAAGQAGLTVVSGLAIGIDGAAHEGGLRSPGRTIAILGSGLDRIYPRSHLDLARRIAQAGLLLSEMPLGTAPLPQHFPQRNRLIATLAMGTLVVEAAVRSGSLLTARLAVEAGREVFAIPGSVHNPQSRGCHALIRQGAKLVESLQDVLEELHLAAPAGRSGAASGDDPTAVDAPDESTPQDGDAMSEDPLLAALGWSPATLDVLQARTGWSASLLSVRLLELELSGDVLRLPGGVFQRRASA</sequence>
<evidence type="ECO:0000259" key="3">
    <source>
        <dbReference type="Pfam" id="PF02481"/>
    </source>
</evidence>
<feature type="domain" description="DprA winged helix" evidence="4">
    <location>
        <begin position="328"/>
        <end position="386"/>
    </location>
</feature>
<evidence type="ECO:0000313" key="5">
    <source>
        <dbReference type="EMBL" id="MDP4302328.1"/>
    </source>
</evidence>
<feature type="compositionally biased region" description="Low complexity" evidence="2">
    <location>
        <begin position="309"/>
        <end position="320"/>
    </location>
</feature>
<dbReference type="InterPro" id="IPR041614">
    <property type="entry name" value="DprA_WH"/>
</dbReference>
<evidence type="ECO:0000313" key="6">
    <source>
        <dbReference type="Proteomes" id="UP001235760"/>
    </source>
</evidence>
<dbReference type="Pfam" id="PF02481">
    <property type="entry name" value="DNA_processg_A"/>
    <property type="match status" value="1"/>
</dbReference>
<dbReference type="Gene3D" id="1.10.10.10">
    <property type="entry name" value="Winged helix-like DNA-binding domain superfamily/Winged helix DNA-binding domain"/>
    <property type="match status" value="1"/>
</dbReference>
<dbReference type="Pfam" id="PF17782">
    <property type="entry name" value="WHD_DprA"/>
    <property type="match status" value="1"/>
</dbReference>
<dbReference type="InterPro" id="IPR010994">
    <property type="entry name" value="RuvA_2-like"/>
</dbReference>
<reference evidence="5 6" key="1">
    <citation type="submission" date="2023-08" db="EMBL/GenBank/DDBJ databases">
        <authorList>
            <person name="Roldan D.M."/>
            <person name="Menes R.J."/>
        </authorList>
    </citation>
    <scope>NUCLEOTIDE SEQUENCE [LARGE SCALE GENOMIC DNA]</scope>
    <source>
        <strain evidence="5 6">CCM 2812</strain>
    </source>
</reference>
<dbReference type="SUPFAM" id="SSF47781">
    <property type="entry name" value="RuvA domain 2-like"/>
    <property type="match status" value="1"/>
</dbReference>
<dbReference type="EMBL" id="JAUZEE010000010">
    <property type="protein sequence ID" value="MDP4302328.1"/>
    <property type="molecule type" value="Genomic_DNA"/>
</dbReference>
<evidence type="ECO:0000256" key="1">
    <source>
        <dbReference type="ARBA" id="ARBA00006525"/>
    </source>
</evidence>
<evidence type="ECO:0000256" key="2">
    <source>
        <dbReference type="SAM" id="MobiDB-lite"/>
    </source>
</evidence>
<dbReference type="NCBIfam" id="TIGR00732">
    <property type="entry name" value="dprA"/>
    <property type="match status" value="1"/>
</dbReference>